<proteinExistence type="inferred from homology"/>
<dbReference type="SUPFAM" id="SSF53474">
    <property type="entry name" value="alpha/beta-Hydrolases"/>
    <property type="match status" value="1"/>
</dbReference>
<dbReference type="InterPro" id="IPR005944">
    <property type="entry name" value="Pro_iminopeptidase"/>
</dbReference>
<sequence length="328" mass="35301">MPASAWPDDTIRFDLRTLDAHRLHVRQCGPQHGEPWLVLHGGPGSGCQPAMAAWFDPLRHRVVLPDQRGTGHSAPAGTRRRNTVPALLADLEQLRTALGIERWGVVGGSWGAALALAYADRFPEAVSALVLRGTFLTGFDDVQALFNARGAGRELLRGARRTGQGLPGARGRLVVASRVLQRGTPVQKLNIAAQWQQAERRLLRLPPARRARPAQQMATLRKYQIQAHYLMRRAGLGKPALLAAAARIGARGLPVTLLHGQDDNVCRPANARRVQAVIPQARLVWVPGGHLAVGEMAQALRAAIRSAGGSVAARQAAGFVDLAVDRVA</sequence>
<dbReference type="InterPro" id="IPR029058">
    <property type="entry name" value="AB_hydrolase_fold"/>
</dbReference>
<dbReference type="GO" id="GO:0005737">
    <property type="term" value="C:cytoplasm"/>
    <property type="evidence" value="ECO:0007669"/>
    <property type="project" value="UniProtKB-SubCell"/>
</dbReference>
<dbReference type="PANTHER" id="PTHR43722:SF1">
    <property type="entry name" value="PROLINE IMINOPEPTIDASE"/>
    <property type="match status" value="1"/>
</dbReference>
<comment type="catalytic activity">
    <reaction evidence="1">
        <text>Release of N-terminal proline from a peptide.</text>
        <dbReference type="EC" id="3.4.11.5"/>
    </reaction>
</comment>
<evidence type="ECO:0000256" key="3">
    <source>
        <dbReference type="ARBA" id="ARBA00010088"/>
    </source>
</evidence>
<evidence type="ECO:0000313" key="14">
    <source>
        <dbReference type="Proteomes" id="UP001190002"/>
    </source>
</evidence>
<dbReference type="EMBL" id="CAUDKV010000003">
    <property type="protein sequence ID" value="CAJ0858114.1"/>
    <property type="molecule type" value="Genomic_DNA"/>
</dbReference>
<evidence type="ECO:0000256" key="9">
    <source>
        <dbReference type="ARBA" id="ARBA00022801"/>
    </source>
</evidence>
<dbReference type="PRINTS" id="PR00111">
    <property type="entry name" value="ABHYDROLASE"/>
</dbReference>
<keyword evidence="7" id="KW-0963">Cytoplasm</keyword>
<dbReference type="PRINTS" id="PR00793">
    <property type="entry name" value="PROAMNOPTASE"/>
</dbReference>
<comment type="caution">
    <text evidence="12">The sequence shown here is derived from an EMBL/GenBank/DDBJ whole genome shotgun (WGS) entry which is preliminary data.</text>
</comment>
<dbReference type="Pfam" id="PF00561">
    <property type="entry name" value="Abhydrolase_1"/>
    <property type="match status" value="1"/>
</dbReference>
<comment type="similarity">
    <text evidence="3">Belongs to the peptidase S33 family.</text>
</comment>
<feature type="domain" description="AB hydrolase-1" evidence="11">
    <location>
        <begin position="37"/>
        <end position="293"/>
    </location>
</feature>
<reference evidence="12 15" key="1">
    <citation type="submission" date="2023-07" db="EMBL/GenBank/DDBJ databases">
        <authorList>
            <person name="Peeters C."/>
        </authorList>
    </citation>
    <scope>NUCLEOTIDE SEQUENCE</scope>
    <source>
        <strain evidence="13 15">R-77569</strain>
        <strain evidence="12">R-77591</strain>
    </source>
</reference>
<keyword evidence="15" id="KW-1185">Reference proteome</keyword>
<dbReference type="Proteomes" id="UP001190002">
    <property type="component" value="Unassembled WGS sequence"/>
</dbReference>
<keyword evidence="6 12" id="KW-0031">Aminopeptidase</keyword>
<evidence type="ECO:0000313" key="12">
    <source>
        <dbReference type="EMBL" id="CAJ0679740.1"/>
    </source>
</evidence>
<dbReference type="GO" id="GO:0006508">
    <property type="term" value="P:proteolysis"/>
    <property type="evidence" value="ECO:0007669"/>
    <property type="project" value="UniProtKB-KW"/>
</dbReference>
<evidence type="ECO:0000256" key="1">
    <source>
        <dbReference type="ARBA" id="ARBA00001585"/>
    </source>
</evidence>
<comment type="subcellular location">
    <subcellularLocation>
        <location evidence="2">Cytoplasm</location>
    </subcellularLocation>
</comment>
<evidence type="ECO:0000256" key="2">
    <source>
        <dbReference type="ARBA" id="ARBA00004496"/>
    </source>
</evidence>
<name>A0AAD2AN62_9RALS</name>
<evidence type="ECO:0000259" key="11">
    <source>
        <dbReference type="Pfam" id="PF00561"/>
    </source>
</evidence>
<dbReference type="GO" id="GO:0004177">
    <property type="term" value="F:aminopeptidase activity"/>
    <property type="evidence" value="ECO:0007669"/>
    <property type="project" value="UniProtKB-KW"/>
</dbReference>
<dbReference type="InterPro" id="IPR002410">
    <property type="entry name" value="Peptidase_S33"/>
</dbReference>
<dbReference type="RefSeq" id="WP_104565680.1">
    <property type="nucleotide sequence ID" value="NZ_CATVXE010000002.1"/>
</dbReference>
<dbReference type="Gene3D" id="3.40.50.1820">
    <property type="entry name" value="alpha/beta hydrolase"/>
    <property type="match status" value="1"/>
</dbReference>
<evidence type="ECO:0000256" key="6">
    <source>
        <dbReference type="ARBA" id="ARBA00022438"/>
    </source>
</evidence>
<keyword evidence="9 12" id="KW-0378">Hydrolase</keyword>
<evidence type="ECO:0000313" key="15">
    <source>
        <dbReference type="Proteomes" id="UP001190452"/>
    </source>
</evidence>
<organism evidence="12 14">
    <name type="scientific">Ralstonia mannitolilytica</name>
    <dbReference type="NCBI Taxonomy" id="105219"/>
    <lineage>
        <taxon>Bacteria</taxon>
        <taxon>Pseudomonadati</taxon>
        <taxon>Pseudomonadota</taxon>
        <taxon>Betaproteobacteria</taxon>
        <taxon>Burkholderiales</taxon>
        <taxon>Burkholderiaceae</taxon>
        <taxon>Ralstonia</taxon>
    </lineage>
</organism>
<evidence type="ECO:0000256" key="4">
    <source>
        <dbReference type="ARBA" id="ARBA00012568"/>
    </source>
</evidence>
<dbReference type="EC" id="3.4.11.5" evidence="4"/>
<evidence type="ECO:0000256" key="5">
    <source>
        <dbReference type="ARBA" id="ARBA00021843"/>
    </source>
</evidence>
<dbReference type="EMBL" id="CATVXE010000002">
    <property type="protein sequence ID" value="CAJ0679740.1"/>
    <property type="molecule type" value="Genomic_DNA"/>
</dbReference>
<evidence type="ECO:0000256" key="10">
    <source>
        <dbReference type="ARBA" id="ARBA00029605"/>
    </source>
</evidence>
<accession>A0AAD2AN62</accession>
<dbReference type="AlphaFoldDB" id="A0AAD2AN62"/>
<evidence type="ECO:0000256" key="7">
    <source>
        <dbReference type="ARBA" id="ARBA00022490"/>
    </source>
</evidence>
<dbReference type="InterPro" id="IPR000073">
    <property type="entry name" value="AB_hydrolase_1"/>
</dbReference>
<protein>
    <recommendedName>
        <fullName evidence="5">Proline iminopeptidase</fullName>
        <ecNumber evidence="4">3.4.11.5</ecNumber>
    </recommendedName>
    <alternativeName>
        <fullName evidence="10">Prolyl aminopeptidase</fullName>
    </alternativeName>
</protein>
<gene>
    <name evidence="12" type="primary">pip_1</name>
    <name evidence="13" type="ORF">R77569_01132</name>
    <name evidence="12" type="ORF">R77591_00483</name>
</gene>
<dbReference type="PANTHER" id="PTHR43722">
    <property type="entry name" value="PROLINE IMINOPEPTIDASE"/>
    <property type="match status" value="1"/>
</dbReference>
<evidence type="ECO:0000313" key="13">
    <source>
        <dbReference type="EMBL" id="CAJ0858114.1"/>
    </source>
</evidence>
<dbReference type="Proteomes" id="UP001190452">
    <property type="component" value="Unassembled WGS sequence"/>
</dbReference>
<evidence type="ECO:0000256" key="8">
    <source>
        <dbReference type="ARBA" id="ARBA00022670"/>
    </source>
</evidence>
<keyword evidence="8" id="KW-0645">Protease</keyword>